<dbReference type="Proteomes" id="UP000194127">
    <property type="component" value="Unassembled WGS sequence"/>
</dbReference>
<evidence type="ECO:0000313" key="4">
    <source>
        <dbReference type="Proteomes" id="UP000194127"/>
    </source>
</evidence>
<dbReference type="OrthoDB" id="2596908at2759"/>
<sequence length="251" mass="24812">MFGSSKLSLVACLLTLLSSALVHAAPAANPRDVLLAARQSARPTTVQTSEMVETSGGTMMETCQITLTPNSDGSYQEVKSCTYRPIASGAASGTAAASVATAPPAPPAVIANGESSVASSVAFATSASAASGSAATATAASASAADGNAPVNNAAGAATATATGSAPASSASSTGVVTKTANSAAVVTFVVPGRHILILPVGLVIFCTITGIGMLVVGLMHFERMRYRRAFRKRKLAEQGAGMGYGGMAKV</sequence>
<keyword evidence="2" id="KW-0732">Signal</keyword>
<keyword evidence="4" id="KW-1185">Reference proteome</keyword>
<organism evidence="3 4">
    <name type="scientific">Postia placenta MAD-698-R-SB12</name>
    <dbReference type="NCBI Taxonomy" id="670580"/>
    <lineage>
        <taxon>Eukaryota</taxon>
        <taxon>Fungi</taxon>
        <taxon>Dikarya</taxon>
        <taxon>Basidiomycota</taxon>
        <taxon>Agaricomycotina</taxon>
        <taxon>Agaricomycetes</taxon>
        <taxon>Polyporales</taxon>
        <taxon>Adustoporiaceae</taxon>
        <taxon>Rhodonia</taxon>
    </lineage>
</organism>
<keyword evidence="1" id="KW-1133">Transmembrane helix</keyword>
<evidence type="ECO:0000256" key="1">
    <source>
        <dbReference type="SAM" id="Phobius"/>
    </source>
</evidence>
<dbReference type="GeneID" id="36322368"/>
<dbReference type="AlphaFoldDB" id="A0A1X6NDJ0"/>
<dbReference type="EMBL" id="KZ110592">
    <property type="protein sequence ID" value="OSX66496.1"/>
    <property type="molecule type" value="Genomic_DNA"/>
</dbReference>
<keyword evidence="1" id="KW-0812">Transmembrane</keyword>
<proteinExistence type="predicted"/>
<name>A0A1X6NDJ0_9APHY</name>
<protein>
    <recommendedName>
        <fullName evidence="5">Mid2 domain-containing protein</fullName>
    </recommendedName>
</protein>
<keyword evidence="1" id="KW-0472">Membrane</keyword>
<feature type="signal peptide" evidence="2">
    <location>
        <begin position="1"/>
        <end position="24"/>
    </location>
</feature>
<feature type="transmembrane region" description="Helical" evidence="1">
    <location>
        <begin position="197"/>
        <end position="222"/>
    </location>
</feature>
<evidence type="ECO:0000256" key="2">
    <source>
        <dbReference type="SAM" id="SignalP"/>
    </source>
</evidence>
<evidence type="ECO:0008006" key="5">
    <source>
        <dbReference type="Google" id="ProtNLM"/>
    </source>
</evidence>
<evidence type="ECO:0000313" key="3">
    <source>
        <dbReference type="EMBL" id="OSX66496.1"/>
    </source>
</evidence>
<gene>
    <name evidence="3" type="ORF">POSPLADRAFT_1038641</name>
</gene>
<dbReference type="STRING" id="670580.A0A1X6NDJ0"/>
<reference evidence="3 4" key="1">
    <citation type="submission" date="2017-04" db="EMBL/GenBank/DDBJ databases">
        <title>Genome Sequence of the Model Brown-Rot Fungus Postia placenta SB12.</title>
        <authorList>
            <consortium name="DOE Joint Genome Institute"/>
            <person name="Gaskell J."/>
            <person name="Kersten P."/>
            <person name="Larrondo L.F."/>
            <person name="Canessa P."/>
            <person name="Martinez D."/>
            <person name="Hibbett D."/>
            <person name="Schmoll M."/>
            <person name="Kubicek C.P."/>
            <person name="Martinez A.T."/>
            <person name="Yadav J."/>
            <person name="Master E."/>
            <person name="Magnuson J.K."/>
            <person name="James T."/>
            <person name="Yaver D."/>
            <person name="Berka R."/>
            <person name="Labutti K."/>
            <person name="Lipzen A."/>
            <person name="Aerts A."/>
            <person name="Barry K."/>
            <person name="Henrissat B."/>
            <person name="Blanchette R."/>
            <person name="Grigoriev I."/>
            <person name="Cullen D."/>
        </authorList>
    </citation>
    <scope>NUCLEOTIDE SEQUENCE [LARGE SCALE GENOMIC DNA]</scope>
    <source>
        <strain evidence="3 4">MAD-698-R-SB12</strain>
    </source>
</reference>
<dbReference type="RefSeq" id="XP_024343290.1">
    <property type="nucleotide sequence ID" value="XM_024477418.1"/>
</dbReference>
<accession>A0A1X6NDJ0</accession>
<feature type="chain" id="PRO_5010889686" description="Mid2 domain-containing protein" evidence="2">
    <location>
        <begin position="25"/>
        <end position="251"/>
    </location>
</feature>